<comment type="caution">
    <text evidence="4">The sequence shown here is derived from an EMBL/GenBank/DDBJ whole genome shotgun (WGS) entry which is preliminary data.</text>
</comment>
<organism evidence="4 5">
    <name type="scientific">Tractidigestivibacter scatoligenes</name>
    <name type="common">Olsenella scatoligenes</name>
    <dbReference type="NCBI Taxonomy" id="1299998"/>
    <lineage>
        <taxon>Bacteria</taxon>
        <taxon>Bacillati</taxon>
        <taxon>Actinomycetota</taxon>
        <taxon>Coriobacteriia</taxon>
        <taxon>Coriobacteriales</taxon>
        <taxon>Atopobiaceae</taxon>
        <taxon>Tractidigestivibacter</taxon>
    </lineage>
</organism>
<dbReference type="Gene3D" id="1.10.10.2840">
    <property type="entry name" value="PucR C-terminal helix-turn-helix domain"/>
    <property type="match status" value="1"/>
</dbReference>
<dbReference type="PANTHER" id="PTHR33744:SF7">
    <property type="entry name" value="PUCR FAMILY TRANSCRIPTIONAL REGULATOR"/>
    <property type="match status" value="1"/>
</dbReference>
<evidence type="ECO:0008006" key="6">
    <source>
        <dbReference type="Google" id="ProtNLM"/>
    </source>
</evidence>
<dbReference type="Pfam" id="PF13556">
    <property type="entry name" value="HTH_30"/>
    <property type="match status" value="1"/>
</dbReference>
<keyword evidence="5" id="KW-1185">Reference proteome</keyword>
<evidence type="ECO:0000259" key="3">
    <source>
        <dbReference type="Pfam" id="PF17853"/>
    </source>
</evidence>
<dbReference type="STRING" id="1299998.AUL39_05780"/>
<evidence type="ECO:0000313" key="4">
    <source>
        <dbReference type="EMBL" id="KUH58501.1"/>
    </source>
</evidence>
<dbReference type="InterPro" id="IPR025736">
    <property type="entry name" value="PucR_C-HTH_dom"/>
</dbReference>
<reference evidence="4 5" key="1">
    <citation type="submission" date="2015-12" db="EMBL/GenBank/DDBJ databases">
        <title>Draft Genome Sequence of Olsenella scatoligenes SK9K4T; a Producer of 3-Methylindole- (skatole) and 4-Methylphenol- (p-cresol) Isolated from Pig Feces.</title>
        <authorList>
            <person name="Li X."/>
            <person name="Borg B."/>
            <person name="Canibe N."/>
        </authorList>
    </citation>
    <scope>NUCLEOTIDE SEQUENCE [LARGE SCALE GENOMIC DNA]</scope>
    <source>
        <strain evidence="4 5">SK9K4</strain>
    </source>
</reference>
<sequence>MKTSVAVLAEKLGKNCSVWRSSTGYALTLEGIRLWGDQLGEARHDALWVCDPDDAEQLARAGASVAVACGEDENADTLADRLFAKSGETAEILVAHTKSANELANRLMDVKEALDAWDTALTEEIIARKPLQNILEIAVKQLTNPVAVFDETSGLMSYAGEVSGDYQETIWGVVLDKGRAPVGYYTAEERTKISANIANSAVPTIIRPKRSPLHENLSLCINEDGQVLGMLAQVDLLAPFDSAQISLAMHVRDRLGEMFRTTIAGQHHRSPIGHTLRLLIQGDTVEERIVRYQLERKSWHINDRYCLAVMPLPDNSDSPYSNPYRAEIMLAYPGSIVIDQDRYLVILIHLDQSQPTASREEFIEMLRHRDSQDIPCGVSNEFEFLHARSAWRQARIAVREGNGNGRKGVSTYDDVFFSDFLHQMEQTTPLDVPLHPMALRIAQSERGDEVLSCIFAYVMNGCNVSRAARALYMHRNTLEYRMTSIQQRWSLDMNSMDEDELLRFALSCRLLMQQSLER</sequence>
<accession>A0A100YVL5</accession>
<dbReference type="PANTHER" id="PTHR33744">
    <property type="entry name" value="CARBOHYDRATE DIACID REGULATOR"/>
    <property type="match status" value="1"/>
</dbReference>
<gene>
    <name evidence="4" type="ORF">AUL39_05780</name>
</gene>
<dbReference type="RefSeq" id="WP_059054613.1">
    <property type="nucleotide sequence ID" value="NZ_LOJF01000009.1"/>
</dbReference>
<dbReference type="Proteomes" id="UP000054078">
    <property type="component" value="Unassembled WGS sequence"/>
</dbReference>
<comment type="similarity">
    <text evidence="1">Belongs to the CdaR family.</text>
</comment>
<dbReference type="InterPro" id="IPR051448">
    <property type="entry name" value="CdaR-like_regulators"/>
</dbReference>
<protein>
    <recommendedName>
        <fullName evidence="6">PucR family transcriptional regulator</fullName>
    </recommendedName>
</protein>
<dbReference type="InterPro" id="IPR009057">
    <property type="entry name" value="Homeodomain-like_sf"/>
</dbReference>
<dbReference type="SUPFAM" id="SSF46689">
    <property type="entry name" value="Homeodomain-like"/>
    <property type="match status" value="1"/>
</dbReference>
<dbReference type="EMBL" id="LOJF01000009">
    <property type="protein sequence ID" value="KUH58501.1"/>
    <property type="molecule type" value="Genomic_DNA"/>
</dbReference>
<proteinExistence type="inferred from homology"/>
<dbReference type="Pfam" id="PF17853">
    <property type="entry name" value="GGDEF_2"/>
    <property type="match status" value="1"/>
</dbReference>
<dbReference type="InterPro" id="IPR042070">
    <property type="entry name" value="PucR_C-HTH_sf"/>
</dbReference>
<feature type="domain" description="CdaR GGDEF-like" evidence="3">
    <location>
        <begin position="286"/>
        <end position="399"/>
    </location>
</feature>
<name>A0A100YVL5_TRASO</name>
<dbReference type="InterPro" id="IPR041522">
    <property type="entry name" value="CdaR_GGDEF"/>
</dbReference>
<feature type="domain" description="PucR C-terminal helix-turn-helix" evidence="2">
    <location>
        <begin position="455"/>
        <end position="506"/>
    </location>
</feature>
<evidence type="ECO:0000313" key="5">
    <source>
        <dbReference type="Proteomes" id="UP000054078"/>
    </source>
</evidence>
<evidence type="ECO:0000256" key="1">
    <source>
        <dbReference type="ARBA" id="ARBA00006754"/>
    </source>
</evidence>
<dbReference type="OrthoDB" id="8026818at2"/>
<evidence type="ECO:0000259" key="2">
    <source>
        <dbReference type="Pfam" id="PF13556"/>
    </source>
</evidence>
<dbReference type="AlphaFoldDB" id="A0A100YVL5"/>